<dbReference type="EMBL" id="FOMB01000005">
    <property type="protein sequence ID" value="SFC43299.1"/>
    <property type="molecule type" value="Genomic_DNA"/>
</dbReference>
<evidence type="ECO:0000313" key="2">
    <source>
        <dbReference type="EMBL" id="SFC43299.1"/>
    </source>
</evidence>
<dbReference type="Proteomes" id="UP000033519">
    <property type="component" value="Unassembled WGS sequence"/>
</dbReference>
<dbReference type="PATRIC" id="fig|728005.3.peg.3915"/>
<dbReference type="Proteomes" id="UP000182258">
    <property type="component" value="Unassembled WGS sequence"/>
</dbReference>
<dbReference type="STRING" id="728005.SAMN04488059_10562"/>
<evidence type="ECO:0000313" key="4">
    <source>
        <dbReference type="Proteomes" id="UP000182258"/>
    </source>
</evidence>
<keyword evidence="3" id="KW-1185">Reference proteome</keyword>
<reference evidence="2 4" key="2">
    <citation type="submission" date="2016-10" db="EMBL/GenBank/DDBJ databases">
        <authorList>
            <person name="de Groot N.N."/>
        </authorList>
    </citation>
    <scope>NUCLEOTIDE SEQUENCE [LARGE SCALE GENOMIC DNA]</scope>
    <source>
        <strain evidence="2 4">CGMCC 1.10210</strain>
    </source>
</reference>
<protein>
    <submittedName>
        <fullName evidence="2">Uncharacterized protein</fullName>
    </submittedName>
</protein>
<organism evidence="2 4">
    <name type="scientific">Devosia psychrophila</name>
    <dbReference type="NCBI Taxonomy" id="728005"/>
    <lineage>
        <taxon>Bacteria</taxon>
        <taxon>Pseudomonadati</taxon>
        <taxon>Pseudomonadota</taxon>
        <taxon>Alphaproteobacteria</taxon>
        <taxon>Hyphomicrobiales</taxon>
        <taxon>Devosiaceae</taxon>
        <taxon>Devosia</taxon>
    </lineage>
</organism>
<dbReference type="EMBL" id="LAPV01000084">
    <property type="protein sequence ID" value="KKC33719.1"/>
    <property type="molecule type" value="Genomic_DNA"/>
</dbReference>
<dbReference type="AlphaFoldDB" id="A0A0F5Q0W8"/>
<proteinExistence type="predicted"/>
<evidence type="ECO:0000313" key="1">
    <source>
        <dbReference type="EMBL" id="KKC33719.1"/>
    </source>
</evidence>
<gene>
    <name evidence="2" type="ORF">SAMN04488059_10562</name>
    <name evidence="1" type="ORF">WH91_07075</name>
</gene>
<evidence type="ECO:0000313" key="3">
    <source>
        <dbReference type="Proteomes" id="UP000033519"/>
    </source>
</evidence>
<name>A0A0F5Q0W8_9HYPH</name>
<sequence>MSQTRADFVIVGSKPLARLVAGLLASVHGKSVIFAGESQSAYRLPRGVDLSVAPITRPETWDMLKPLVAETLKLISRIGGRSARSRVDPILFAENEPGKIALSHIRQMALAFGHAAEPIGEQALGPGRDGIILRDAVLLHRASLETALDHWLKQHLVRRLGPAETLSIREDGSAELISGDERVEIGQSVLADDMALLEHVSAAQWPSLLRRQLTTTIFTEPTRTIAAPVMLQLDSGLTLVQQPNRGITAMGPGNMDAFAVRLGVLLGGRREFRQAGQSSYQIVVTSDAAPAVGRLGGVGADILAGFGPTGAFFAPAIARWLAGVASLSENGWFAARLVDRNSASAWVADVGAGI</sequence>
<reference evidence="1 3" key="1">
    <citation type="submission" date="2015-03" db="EMBL/GenBank/DDBJ databases">
        <authorList>
            <person name="Lepp D."/>
            <person name="Hassan Y.I."/>
            <person name="Li X.-Z."/>
            <person name="Zhou T."/>
        </authorList>
    </citation>
    <scope>NUCLEOTIDE SEQUENCE [LARGE SCALE GENOMIC DNA]</scope>
    <source>
        <strain evidence="1 3">Cr7-05</strain>
    </source>
</reference>
<accession>A0A0F5Q0W8</accession>